<dbReference type="Gene3D" id="1.20.1330.10">
    <property type="entry name" value="f41 fragment of flagellin, N-terminal domain"/>
    <property type="match status" value="2"/>
</dbReference>
<dbReference type="Proteomes" id="UP000235116">
    <property type="component" value="Chromosome"/>
</dbReference>
<comment type="subcellular location">
    <subcellularLocation>
        <location evidence="1">Bacterial flagellum</location>
    </subcellularLocation>
    <subcellularLocation>
        <location evidence="2">Secreted</location>
    </subcellularLocation>
</comment>
<keyword evidence="8" id="KW-0966">Cell projection</keyword>
<dbReference type="PRINTS" id="PR00207">
    <property type="entry name" value="FLAGELLIN"/>
</dbReference>
<dbReference type="InterPro" id="IPR001492">
    <property type="entry name" value="Flagellin"/>
</dbReference>
<dbReference type="RefSeq" id="WP_101892984.1">
    <property type="nucleotide sequence ID" value="NZ_CP022684.1"/>
</dbReference>
<dbReference type="KEGG" id="kak:Kalk_04065"/>
<feature type="domain" description="Flagellin N-terminal" evidence="6">
    <location>
        <begin position="5"/>
        <end position="141"/>
    </location>
</feature>
<dbReference type="Pfam" id="PF00669">
    <property type="entry name" value="Flagellin_N"/>
    <property type="match status" value="1"/>
</dbReference>
<reference evidence="9" key="1">
    <citation type="submission" date="2017-08" db="EMBL/GenBank/DDBJ databases">
        <title>Direct submision.</title>
        <authorList>
            <person name="Kim S.-J."/>
            <person name="Rhee S.-K."/>
        </authorList>
    </citation>
    <scope>NUCLEOTIDE SEQUENCE [LARGE SCALE GENOMIC DNA]</scope>
    <source>
        <strain evidence="9">GI5</strain>
    </source>
</reference>
<keyword evidence="4" id="KW-0964">Secreted</keyword>
<keyword evidence="8" id="KW-0282">Flagellum</keyword>
<dbReference type="EMBL" id="CP022684">
    <property type="protein sequence ID" value="AUM11644.1"/>
    <property type="molecule type" value="Genomic_DNA"/>
</dbReference>
<dbReference type="OrthoDB" id="9768249at2"/>
<protein>
    <submittedName>
        <fullName evidence="8">Flagellar hook-associated protein 3</fullName>
    </submittedName>
</protein>
<evidence type="ECO:0000256" key="4">
    <source>
        <dbReference type="ARBA" id="ARBA00022525"/>
    </source>
</evidence>
<name>A0A2K9LLH0_9GAMM</name>
<dbReference type="NCBIfam" id="TIGR02550">
    <property type="entry name" value="flagell_flgL"/>
    <property type="match status" value="1"/>
</dbReference>
<keyword evidence="5" id="KW-0975">Bacterial flagellum</keyword>
<evidence type="ECO:0000256" key="3">
    <source>
        <dbReference type="ARBA" id="ARBA00005709"/>
    </source>
</evidence>
<evidence type="ECO:0000313" key="9">
    <source>
        <dbReference type="Proteomes" id="UP000235116"/>
    </source>
</evidence>
<dbReference type="SUPFAM" id="SSF64518">
    <property type="entry name" value="Phase 1 flagellin"/>
    <property type="match status" value="1"/>
</dbReference>
<dbReference type="PANTHER" id="PTHR42792">
    <property type="entry name" value="FLAGELLIN"/>
    <property type="match status" value="1"/>
</dbReference>
<evidence type="ECO:0000313" key="8">
    <source>
        <dbReference type="EMBL" id="AUM11644.1"/>
    </source>
</evidence>
<dbReference type="GO" id="GO:0009424">
    <property type="term" value="C:bacterial-type flagellum hook"/>
    <property type="evidence" value="ECO:0007669"/>
    <property type="project" value="InterPro"/>
</dbReference>
<dbReference type="InterPro" id="IPR001029">
    <property type="entry name" value="Flagellin_N"/>
</dbReference>
<organism evidence="8 9">
    <name type="scientific">Ketobacter alkanivorans</name>
    <dbReference type="NCBI Taxonomy" id="1917421"/>
    <lineage>
        <taxon>Bacteria</taxon>
        <taxon>Pseudomonadati</taxon>
        <taxon>Pseudomonadota</taxon>
        <taxon>Gammaproteobacteria</taxon>
        <taxon>Pseudomonadales</taxon>
        <taxon>Ketobacteraceae</taxon>
        <taxon>Ketobacter</taxon>
    </lineage>
</organism>
<sequence length="407" mass="43612">MPIRISTSQTFSQGTNSILNNQSKVSQTQLQLSKGTRILKPSDDPIGSAVALDLQKQIDNALQYISNGQTAETKLAIEESSLSNVTDILQRIRELTLQAANATQNQADRAAITVEIKQRLDELVGLGNSQLANGEYLFSGFKSNVRPFTADGTGNISYNGDQGVLNVNVNTSVRVESGNSGDEVFFDIKTGNGSFVAAGDPSNLGTGVISSAVLEDPTLYVGDVYTIDFSLNGSGALQYQITGANTGPVYAAPLPLYDEDTRVSFNGINYSISGLPSSGDSFTVEPSFRQSVFATVNQIITALEIPNSTSTLQATFQNALNVGLQNLDQAMTHIDEVRASVGSRLNVIESESEINESLKVEAQSALSVVKDLDYAEAITELNKRTLALQAAQQSFVKVQNLSLFEFI</sequence>
<dbReference type="InterPro" id="IPR046358">
    <property type="entry name" value="Flagellin_C"/>
</dbReference>
<feature type="domain" description="Flagellin C-terminal" evidence="7">
    <location>
        <begin position="324"/>
        <end position="405"/>
    </location>
</feature>
<dbReference type="AlphaFoldDB" id="A0A2K9LLH0"/>
<dbReference type="GO" id="GO:0005576">
    <property type="term" value="C:extracellular region"/>
    <property type="evidence" value="ECO:0007669"/>
    <property type="project" value="UniProtKB-SubCell"/>
</dbReference>
<dbReference type="GO" id="GO:0005198">
    <property type="term" value="F:structural molecule activity"/>
    <property type="evidence" value="ECO:0007669"/>
    <property type="project" value="InterPro"/>
</dbReference>
<dbReference type="InterPro" id="IPR013384">
    <property type="entry name" value="Flagell_FlgL"/>
</dbReference>
<comment type="similarity">
    <text evidence="3">Belongs to the bacterial flagellin family.</text>
</comment>
<evidence type="ECO:0000256" key="2">
    <source>
        <dbReference type="ARBA" id="ARBA00004613"/>
    </source>
</evidence>
<dbReference type="Pfam" id="PF00700">
    <property type="entry name" value="Flagellin_C"/>
    <property type="match status" value="1"/>
</dbReference>
<dbReference type="PANTHER" id="PTHR42792:SF1">
    <property type="entry name" value="FLAGELLAR HOOK-ASSOCIATED PROTEIN 3"/>
    <property type="match status" value="1"/>
</dbReference>
<gene>
    <name evidence="8" type="primary">flgL</name>
    <name evidence="8" type="ORF">Kalk_04065</name>
</gene>
<accession>A0A2K9LLH0</accession>
<keyword evidence="8" id="KW-0969">Cilium</keyword>
<keyword evidence="9" id="KW-1185">Reference proteome</keyword>
<dbReference type="GO" id="GO:0071973">
    <property type="term" value="P:bacterial-type flagellum-dependent cell motility"/>
    <property type="evidence" value="ECO:0007669"/>
    <property type="project" value="InterPro"/>
</dbReference>
<evidence type="ECO:0000259" key="7">
    <source>
        <dbReference type="Pfam" id="PF00700"/>
    </source>
</evidence>
<proteinExistence type="inferred from homology"/>
<evidence type="ECO:0000256" key="1">
    <source>
        <dbReference type="ARBA" id="ARBA00004365"/>
    </source>
</evidence>
<evidence type="ECO:0000256" key="5">
    <source>
        <dbReference type="ARBA" id="ARBA00023143"/>
    </source>
</evidence>
<evidence type="ECO:0000259" key="6">
    <source>
        <dbReference type="Pfam" id="PF00669"/>
    </source>
</evidence>